<dbReference type="EMBL" id="CM037630">
    <property type="protein sequence ID" value="KAH7987690.1"/>
    <property type="molecule type" value="Genomic_DNA"/>
</dbReference>
<comment type="caution">
    <text evidence="1">The sequence shown here is derived from an EMBL/GenBank/DDBJ whole genome shotgun (WGS) entry which is preliminary data.</text>
</comment>
<evidence type="ECO:0000313" key="1">
    <source>
        <dbReference type="EMBL" id="KAH7987690.1"/>
    </source>
</evidence>
<accession>A0ACB8E5P1</accession>
<sequence>MPRKEGRFLSSEEEESGAARDPPAPGEGRSPNRAACSPSATEDLGSRASAPCEGFGAKEKGVNKLAAIKAGRHQLATAAAERSGASAADNEEPDLAPEERPEAPASEGDSDEALQSSGLVVKDGQGHIKDTSDRRTLPTLSQGHARRRFNGDGSEPDPYRGSPSSPKVHCARV</sequence>
<evidence type="ECO:0000313" key="2">
    <source>
        <dbReference type="Proteomes" id="UP000827872"/>
    </source>
</evidence>
<dbReference type="Proteomes" id="UP000827872">
    <property type="component" value="Linkage Group LG17"/>
</dbReference>
<name>A0ACB8E5P1_9SAUR</name>
<proteinExistence type="predicted"/>
<gene>
    <name evidence="1" type="ORF">K3G42_009562</name>
</gene>
<keyword evidence="2" id="KW-1185">Reference proteome</keyword>
<reference evidence="1" key="1">
    <citation type="submission" date="2021-08" db="EMBL/GenBank/DDBJ databases">
        <title>The first chromosome-level gecko genome reveals the dynamic sex chromosomes of Neotropical dwarf geckos (Sphaerodactylidae: Sphaerodactylus).</title>
        <authorList>
            <person name="Pinto B.J."/>
            <person name="Keating S.E."/>
            <person name="Gamble T."/>
        </authorList>
    </citation>
    <scope>NUCLEOTIDE SEQUENCE</scope>
    <source>
        <strain evidence="1">TG3544</strain>
    </source>
</reference>
<protein>
    <submittedName>
        <fullName evidence="1">Uncharacterized protein</fullName>
    </submittedName>
</protein>
<organism evidence="1 2">
    <name type="scientific">Sphaerodactylus townsendi</name>
    <dbReference type="NCBI Taxonomy" id="933632"/>
    <lineage>
        <taxon>Eukaryota</taxon>
        <taxon>Metazoa</taxon>
        <taxon>Chordata</taxon>
        <taxon>Craniata</taxon>
        <taxon>Vertebrata</taxon>
        <taxon>Euteleostomi</taxon>
        <taxon>Lepidosauria</taxon>
        <taxon>Squamata</taxon>
        <taxon>Bifurcata</taxon>
        <taxon>Gekkota</taxon>
        <taxon>Sphaerodactylidae</taxon>
        <taxon>Sphaerodactylus</taxon>
    </lineage>
</organism>